<sequence>MRGKFVLGAGLILALTACTTNRIPEQFRTDHHMGEARYFQSRCPQYKAVDAERAVFVYCMANKAYNRECNPERTARSFIAGSLDGYKSAKLRYQNVPDKKVCSIAESKYGVNGSEMKQLLRR</sequence>
<evidence type="ECO:0008006" key="3">
    <source>
        <dbReference type="Google" id="ProtNLM"/>
    </source>
</evidence>
<protein>
    <recommendedName>
        <fullName evidence="3">Lipoprotein</fullName>
    </recommendedName>
</protein>
<dbReference type="AlphaFoldDB" id="A0A2S7J1D6"/>
<accession>A0A2S7J1D6</accession>
<dbReference type="RefSeq" id="WP_104754975.1">
    <property type="nucleotide sequence ID" value="NZ_JBHEEO010000004.1"/>
</dbReference>
<keyword evidence="2" id="KW-1185">Reference proteome</keyword>
<organism evidence="1 2">
    <name type="scientific">Brucella oryzae</name>
    <dbReference type="NCBI Taxonomy" id="335286"/>
    <lineage>
        <taxon>Bacteria</taxon>
        <taxon>Pseudomonadati</taxon>
        <taxon>Pseudomonadota</taxon>
        <taxon>Alphaproteobacteria</taxon>
        <taxon>Hyphomicrobiales</taxon>
        <taxon>Brucellaceae</taxon>
        <taxon>Brucella/Ochrobactrum group</taxon>
        <taxon>Brucella</taxon>
    </lineage>
</organism>
<evidence type="ECO:0000313" key="2">
    <source>
        <dbReference type="Proteomes" id="UP000238493"/>
    </source>
</evidence>
<comment type="caution">
    <text evidence="1">The sequence shown here is derived from an EMBL/GenBank/DDBJ whole genome shotgun (WGS) entry which is preliminary data.</text>
</comment>
<evidence type="ECO:0000313" key="1">
    <source>
        <dbReference type="EMBL" id="PQA74064.1"/>
    </source>
</evidence>
<reference evidence="1 2" key="1">
    <citation type="submission" date="2018-02" db="EMBL/GenBank/DDBJ databases">
        <title>Draft genome sequence of Ochrobactrum oryzae found in Brazil.</title>
        <authorList>
            <person name="Cerdeira L."/>
            <person name="Andrade F."/>
            <person name="Zacariotto T."/>
            <person name="Barbosa B."/>
            <person name="Santos S."/>
            <person name="Cassetari V."/>
            <person name="Lincopan N."/>
        </authorList>
    </citation>
    <scope>NUCLEOTIDE SEQUENCE [LARGE SCALE GENOMIC DNA]</scope>
    <source>
        <strain evidence="1 2">OA447</strain>
    </source>
</reference>
<dbReference type="PROSITE" id="PS51257">
    <property type="entry name" value="PROKAR_LIPOPROTEIN"/>
    <property type="match status" value="1"/>
</dbReference>
<proteinExistence type="predicted"/>
<dbReference type="OrthoDB" id="8445869at2"/>
<name>A0A2S7J1D6_9HYPH</name>
<dbReference type="EMBL" id="PTRC01000012">
    <property type="protein sequence ID" value="PQA74064.1"/>
    <property type="molecule type" value="Genomic_DNA"/>
</dbReference>
<dbReference type="Proteomes" id="UP000238493">
    <property type="component" value="Unassembled WGS sequence"/>
</dbReference>
<gene>
    <name evidence="1" type="ORF">C3731_06940</name>
</gene>